<dbReference type="SUPFAM" id="SSF48150">
    <property type="entry name" value="DNA-glycosylase"/>
    <property type="match status" value="1"/>
</dbReference>
<dbReference type="Gene3D" id="1.10.340.30">
    <property type="entry name" value="Hypothetical protein, domain 2"/>
    <property type="match status" value="1"/>
</dbReference>
<dbReference type="PIRSF" id="PIRSF001435">
    <property type="entry name" value="Nth"/>
    <property type="match status" value="1"/>
</dbReference>
<dbReference type="GO" id="GO:0016829">
    <property type="term" value="F:lyase activity"/>
    <property type="evidence" value="ECO:0007669"/>
    <property type="project" value="UniProtKB-KW"/>
</dbReference>
<comment type="caution">
    <text evidence="6">The sequence shown here is derived from an EMBL/GenBank/DDBJ whole genome shotgun (WGS) entry which is preliminary data.</text>
</comment>
<keyword evidence="4" id="KW-0411">Iron-sulfur</keyword>
<evidence type="ECO:0000256" key="4">
    <source>
        <dbReference type="ARBA" id="ARBA00023014"/>
    </source>
</evidence>
<dbReference type="InterPro" id="IPR023170">
    <property type="entry name" value="HhH_base_excis_C"/>
</dbReference>
<feature type="domain" description="HhH-GPD" evidence="5">
    <location>
        <begin position="39"/>
        <end position="202"/>
    </location>
</feature>
<dbReference type="Pfam" id="PF00730">
    <property type="entry name" value="HhH-GPD"/>
    <property type="match status" value="1"/>
</dbReference>
<evidence type="ECO:0000256" key="2">
    <source>
        <dbReference type="ARBA" id="ARBA00022723"/>
    </source>
</evidence>
<name>A0ABN8F8S4_9BACT</name>
<dbReference type="SMART" id="SM00478">
    <property type="entry name" value="ENDO3c"/>
    <property type="match status" value="1"/>
</dbReference>
<dbReference type="EMBL" id="CAKLPZ010000004">
    <property type="protein sequence ID" value="CAH1001977.1"/>
    <property type="molecule type" value="Genomic_DNA"/>
</dbReference>
<accession>A0ABN8F8S4</accession>
<evidence type="ECO:0000259" key="5">
    <source>
        <dbReference type="SMART" id="SM00478"/>
    </source>
</evidence>
<dbReference type="Gene3D" id="1.10.1670.10">
    <property type="entry name" value="Helix-hairpin-Helix base-excision DNA repair enzymes (C-terminal)"/>
    <property type="match status" value="1"/>
</dbReference>
<dbReference type="PANTHER" id="PTHR10359:SF19">
    <property type="entry name" value="DNA REPAIR GLYCOSYLASE MJ1434-RELATED"/>
    <property type="match status" value="1"/>
</dbReference>
<dbReference type="PANTHER" id="PTHR10359">
    <property type="entry name" value="A/G-SPECIFIC ADENINE GLYCOSYLASE/ENDONUCLEASE III"/>
    <property type="match status" value="1"/>
</dbReference>
<evidence type="ECO:0000313" key="7">
    <source>
        <dbReference type="Proteomes" id="UP000837803"/>
    </source>
</evidence>
<reference evidence="6" key="1">
    <citation type="submission" date="2021-12" db="EMBL/GenBank/DDBJ databases">
        <authorList>
            <person name="Rodrigo-Torres L."/>
            <person name="Arahal R. D."/>
            <person name="Lucena T."/>
        </authorList>
    </citation>
    <scope>NUCLEOTIDE SEQUENCE</scope>
    <source>
        <strain evidence="6">CECT 8419</strain>
    </source>
</reference>
<keyword evidence="2" id="KW-0479">Metal-binding</keyword>
<evidence type="ECO:0000313" key="6">
    <source>
        <dbReference type="EMBL" id="CAH1001977.1"/>
    </source>
</evidence>
<protein>
    <submittedName>
        <fullName evidence="6">Ultraviolet N-glycosylase/AP lyase</fullName>
    </submittedName>
</protein>
<dbReference type="InterPro" id="IPR003265">
    <property type="entry name" value="HhH-GPD_domain"/>
</dbReference>
<sequence>MTVEERALLIDERLCEEYGAPFIPFSYRDPVSELVGSLLSHRTKNAVTRGAFQQLVQELPTWEEVMDAPTARVEQAITAVTFPEVKAPRIQAALQQIKDRCDGVLSLDFLAELPVREARDWLEVIPGIGAKTSAAVLSFSRLRMPALVVDTHHQRVAQRIGLVPARASLEKCALLLQSYVPEDWDGQRVYDSHQGYMRHGQRVCHWRRPDCHRCVIRPWCDYPDKGEPA</sequence>
<keyword evidence="3" id="KW-0408">Iron</keyword>
<keyword evidence="1" id="KW-0004">4Fe-4S</keyword>
<organism evidence="6 7">
    <name type="scientific">Neolewinella maritima</name>
    <dbReference type="NCBI Taxonomy" id="1383882"/>
    <lineage>
        <taxon>Bacteria</taxon>
        <taxon>Pseudomonadati</taxon>
        <taxon>Bacteroidota</taxon>
        <taxon>Saprospiria</taxon>
        <taxon>Saprospirales</taxon>
        <taxon>Lewinellaceae</taxon>
        <taxon>Neolewinella</taxon>
    </lineage>
</organism>
<dbReference type="RefSeq" id="WP_238751837.1">
    <property type="nucleotide sequence ID" value="NZ_CAKLPZ010000004.1"/>
</dbReference>
<keyword evidence="6" id="KW-0456">Lyase</keyword>
<evidence type="ECO:0000256" key="1">
    <source>
        <dbReference type="ARBA" id="ARBA00022485"/>
    </source>
</evidence>
<keyword evidence="7" id="KW-1185">Reference proteome</keyword>
<dbReference type="InterPro" id="IPR011257">
    <property type="entry name" value="DNA_glycosylase"/>
</dbReference>
<proteinExistence type="predicted"/>
<evidence type="ECO:0000256" key="3">
    <source>
        <dbReference type="ARBA" id="ARBA00023004"/>
    </source>
</evidence>
<dbReference type="CDD" id="cd00056">
    <property type="entry name" value="ENDO3c"/>
    <property type="match status" value="1"/>
</dbReference>
<dbReference type="Proteomes" id="UP000837803">
    <property type="component" value="Unassembled WGS sequence"/>
</dbReference>
<gene>
    <name evidence="6" type="primary">pdg</name>
    <name evidence="6" type="ORF">LEM8419_02892</name>
</gene>